<feature type="transmembrane region" description="Helical" evidence="1">
    <location>
        <begin position="37"/>
        <end position="58"/>
    </location>
</feature>
<dbReference type="EMBL" id="BOOK01000037">
    <property type="protein sequence ID" value="GII03194.1"/>
    <property type="molecule type" value="Genomic_DNA"/>
</dbReference>
<feature type="transmembrane region" description="Helical" evidence="1">
    <location>
        <begin position="97"/>
        <end position="116"/>
    </location>
</feature>
<proteinExistence type="predicted"/>
<comment type="caution">
    <text evidence="2">The sequence shown here is derived from an EMBL/GenBank/DDBJ whole genome shotgun (WGS) entry which is preliminary data.</text>
</comment>
<gene>
    <name evidence="2" type="ORF">Pta02_52020</name>
</gene>
<organism evidence="2 3">
    <name type="scientific">Planobispora takensis</name>
    <dbReference type="NCBI Taxonomy" id="1367882"/>
    <lineage>
        <taxon>Bacteria</taxon>
        <taxon>Bacillati</taxon>
        <taxon>Actinomycetota</taxon>
        <taxon>Actinomycetes</taxon>
        <taxon>Streptosporangiales</taxon>
        <taxon>Streptosporangiaceae</taxon>
        <taxon>Planobispora</taxon>
    </lineage>
</organism>
<keyword evidence="1" id="KW-0472">Membrane</keyword>
<keyword evidence="3" id="KW-1185">Reference proteome</keyword>
<dbReference type="AlphaFoldDB" id="A0A8J3SYV2"/>
<evidence type="ECO:0000313" key="2">
    <source>
        <dbReference type="EMBL" id="GII03194.1"/>
    </source>
</evidence>
<feature type="transmembrane region" description="Helical" evidence="1">
    <location>
        <begin position="70"/>
        <end position="91"/>
    </location>
</feature>
<reference evidence="2" key="1">
    <citation type="submission" date="2021-01" db="EMBL/GenBank/DDBJ databases">
        <title>Whole genome shotgun sequence of Planobispora takensis NBRC 109077.</title>
        <authorList>
            <person name="Komaki H."/>
            <person name="Tamura T."/>
        </authorList>
    </citation>
    <scope>NUCLEOTIDE SEQUENCE</scope>
    <source>
        <strain evidence="2">NBRC 109077</strain>
    </source>
</reference>
<protein>
    <submittedName>
        <fullName evidence="2">Uncharacterized protein</fullName>
    </submittedName>
</protein>
<dbReference type="RefSeq" id="WP_203877480.1">
    <property type="nucleotide sequence ID" value="NZ_BOOK01000037.1"/>
</dbReference>
<evidence type="ECO:0000313" key="3">
    <source>
        <dbReference type="Proteomes" id="UP000634476"/>
    </source>
</evidence>
<sequence>MTNAVQQGNAAPVRGGLLVAAAGALAMGIGLTVVSGAAWIIGMGLAALVAGSVQAAMASRRRTGRRPGVSPAYIGGSAVAFAAVMIGAVRVAAAGHWWIWSVVGALAAAVLVVLALRQGRA</sequence>
<name>A0A8J3SYV2_9ACTN</name>
<keyword evidence="1" id="KW-0812">Transmembrane</keyword>
<dbReference type="Proteomes" id="UP000634476">
    <property type="component" value="Unassembled WGS sequence"/>
</dbReference>
<accession>A0A8J3SYV2</accession>
<feature type="transmembrane region" description="Helical" evidence="1">
    <location>
        <begin position="12"/>
        <end position="31"/>
    </location>
</feature>
<evidence type="ECO:0000256" key="1">
    <source>
        <dbReference type="SAM" id="Phobius"/>
    </source>
</evidence>
<keyword evidence="1" id="KW-1133">Transmembrane helix</keyword>